<dbReference type="AlphaFoldDB" id="A0A7D9HLX4"/>
<evidence type="ECO:0000313" key="2">
    <source>
        <dbReference type="Proteomes" id="UP001152795"/>
    </source>
</evidence>
<keyword evidence="2" id="KW-1185">Reference proteome</keyword>
<name>A0A7D9HLX4_PARCT</name>
<dbReference type="Proteomes" id="UP001152795">
    <property type="component" value="Unassembled WGS sequence"/>
</dbReference>
<sequence>MASTPKKVIIEENECFICKNTTSYEKRIKVFGRSSINLVELIKRAVNVNLAEFEKTNAMFVCSKCYKQLTRLDGLIKSTGNLCDKLRHMFQQGGSIRLKRMAPESPQTLRLRPKALILDYEDSVQTSQSMSNVCQLPGAPDPCPSFPYPTICATSPNLSQQNRFSLVMKAFPYIQFEPPKSSTPLKKERIPSTVRPTDIDGVSKVTITVEFPSRTVRKELSTELSSIGTALVFGADGRIARAVMKNPIINRSVVKLVLKKLGKELKDLCSLKNPSILRKSAKADILNFCLEKVCIELKERTPLFYGVLMTCANAKKETTWLPSIVVAASVLLKQRNTHMNTFATVVSLTVKNRSTEAILQRFSKMKLSSSNRTTLKQMIALGKDHDILLQNMKQSISLQRQTLCKRDEMAQACKQIDHVCVADCKIAHSKINKTIEDLKNNAYPGYNISYDNIDIRRERRHMSMAVQNLDIHWVPLGVIFKNENINNEMIDILKKFQGYMPHNTNAKEEKTFEPQLLSGDQLSVERAINVIHSVSNGYNETDRLEGMIVQIGDWHTCVKILEVLFRRFYSASSARDNCTLMADRNLINRRNVKVDPHSAYRPDRDFIITEVTSRVIAAAMKVLGIETLSSVPLAFPIPANLEKEDNLTKLKFLHNASAKVVDEIVIDQSTFATLMERATSVQDKELSNNQQPNEYNRFPCRYPECPKTYKYNGKARRKHEASHDPPVVVPEEPGCDANDGESAQDKEDSDDVYNYNCALVSEGLLFINFIDAIAEGDGERIIRQYKYLMLLFKSDAPHSNKYALESLYQLLLVKGVLSKRDSHRFIWNRSVNNKGGLGMNIPLDLAVEHSNNFLKQSINHLGVNITENAVTRISKAEAPMRGVMDNIDRDLKRIRRSGKHKKKSSGTDMDVLVGKLIEEDVFSRRPGRGYKHFKNFERSPISWLDMSKIYTWINKHKDNMSIGTRGR</sequence>
<dbReference type="EMBL" id="CACRXK020000665">
    <property type="protein sequence ID" value="CAB3983856.1"/>
    <property type="molecule type" value="Genomic_DNA"/>
</dbReference>
<dbReference type="OrthoDB" id="6125442at2759"/>
<dbReference type="InterPro" id="IPR046496">
    <property type="entry name" value="DUF6589"/>
</dbReference>
<comment type="caution">
    <text evidence="1">The sequence shown here is derived from an EMBL/GenBank/DDBJ whole genome shotgun (WGS) entry which is preliminary data.</text>
</comment>
<proteinExistence type="predicted"/>
<reference evidence="1" key="1">
    <citation type="submission" date="2020-04" db="EMBL/GenBank/DDBJ databases">
        <authorList>
            <person name="Alioto T."/>
            <person name="Alioto T."/>
            <person name="Gomez Garrido J."/>
        </authorList>
    </citation>
    <scope>NUCLEOTIDE SEQUENCE</scope>
    <source>
        <strain evidence="1">A484AB</strain>
    </source>
</reference>
<dbReference type="Pfam" id="PF20231">
    <property type="entry name" value="DUF6589"/>
    <property type="match status" value="1"/>
</dbReference>
<accession>A0A7D9HLX4</accession>
<protein>
    <submittedName>
        <fullName evidence="1">Uncharacterized protein</fullName>
    </submittedName>
</protein>
<evidence type="ECO:0000313" key="1">
    <source>
        <dbReference type="EMBL" id="CAB3983856.1"/>
    </source>
</evidence>
<gene>
    <name evidence="1" type="ORF">PACLA_8A038052</name>
</gene>
<organism evidence="1 2">
    <name type="scientific">Paramuricea clavata</name>
    <name type="common">Red gorgonian</name>
    <name type="synonym">Violescent sea-whip</name>
    <dbReference type="NCBI Taxonomy" id="317549"/>
    <lineage>
        <taxon>Eukaryota</taxon>
        <taxon>Metazoa</taxon>
        <taxon>Cnidaria</taxon>
        <taxon>Anthozoa</taxon>
        <taxon>Octocorallia</taxon>
        <taxon>Malacalcyonacea</taxon>
        <taxon>Plexauridae</taxon>
        <taxon>Paramuricea</taxon>
    </lineage>
</organism>